<evidence type="ECO:0000313" key="3">
    <source>
        <dbReference type="Proteomes" id="UP000790347"/>
    </source>
</evidence>
<proteinExistence type="predicted"/>
<reference evidence="2" key="2">
    <citation type="journal article" date="2022" name="Res Sq">
        <title>Comparative Genomics Reveals Insights into the Divergent Evolution of Astigmatic Mites and Household Pest Adaptations.</title>
        <authorList>
            <person name="Xiong Q."/>
            <person name="Wan A.T.-Y."/>
            <person name="Liu X.-Y."/>
            <person name="Fung C.S.-H."/>
            <person name="Xiao X."/>
            <person name="Malainual N."/>
            <person name="Hou J."/>
            <person name="Wang L."/>
            <person name="Wang M."/>
            <person name="Yang K."/>
            <person name="Cui Y."/>
            <person name="Leung E."/>
            <person name="Nong W."/>
            <person name="Shin S.-K."/>
            <person name="Au S."/>
            <person name="Jeong K.Y."/>
            <person name="Chew F.T."/>
            <person name="Hui J."/>
            <person name="Leung T.F."/>
            <person name="Tungtrongchitr A."/>
            <person name="Zhong N."/>
            <person name="Liu Z."/>
            <person name="Tsui S."/>
        </authorList>
    </citation>
    <scope>NUCLEOTIDE SEQUENCE</scope>
    <source>
        <strain evidence="2">Derf</strain>
        <tissue evidence="2">Whole organism</tissue>
    </source>
</reference>
<gene>
    <name evidence="2" type="ORF">DERF_007700</name>
</gene>
<evidence type="ECO:0000256" key="1">
    <source>
        <dbReference type="SAM" id="Coils"/>
    </source>
</evidence>
<reference evidence="2" key="1">
    <citation type="submission" date="2013-05" db="EMBL/GenBank/DDBJ databases">
        <authorList>
            <person name="Yim A.K.Y."/>
            <person name="Chan T.F."/>
            <person name="Ji K.M."/>
            <person name="Liu X.Y."/>
            <person name="Zhou J.W."/>
            <person name="Li R.Q."/>
            <person name="Yang K.Y."/>
            <person name="Li J."/>
            <person name="Li M."/>
            <person name="Law P.T.W."/>
            <person name="Wu Y.L."/>
            <person name="Cai Z.L."/>
            <person name="Qin H."/>
            <person name="Bao Y."/>
            <person name="Leung R.K.K."/>
            <person name="Ng P.K.S."/>
            <person name="Zou J."/>
            <person name="Zhong X.J."/>
            <person name="Ran P.X."/>
            <person name="Zhong N.S."/>
            <person name="Liu Z.G."/>
            <person name="Tsui S.K.W."/>
        </authorList>
    </citation>
    <scope>NUCLEOTIDE SEQUENCE</scope>
    <source>
        <strain evidence="2">Derf</strain>
        <tissue evidence="2">Whole organism</tissue>
    </source>
</reference>
<dbReference type="EMBL" id="ASGP02000003">
    <property type="protein sequence ID" value="KAH9516998.1"/>
    <property type="molecule type" value="Genomic_DNA"/>
</dbReference>
<sequence>MDAVDSIEAHLQRDKLRLEKISLKLDSNLYRCGKKIELQYGQQCALDNIDQIPRKLNEMYDRLESLKAKRDEFIQENHTKLEQLEKRSEKFLK</sequence>
<organism evidence="2 3">
    <name type="scientific">Dermatophagoides farinae</name>
    <name type="common">American house dust mite</name>
    <dbReference type="NCBI Taxonomy" id="6954"/>
    <lineage>
        <taxon>Eukaryota</taxon>
        <taxon>Metazoa</taxon>
        <taxon>Ecdysozoa</taxon>
        <taxon>Arthropoda</taxon>
        <taxon>Chelicerata</taxon>
        <taxon>Arachnida</taxon>
        <taxon>Acari</taxon>
        <taxon>Acariformes</taxon>
        <taxon>Sarcoptiformes</taxon>
        <taxon>Astigmata</taxon>
        <taxon>Psoroptidia</taxon>
        <taxon>Analgoidea</taxon>
        <taxon>Pyroglyphidae</taxon>
        <taxon>Dermatophagoidinae</taxon>
        <taxon>Dermatophagoides</taxon>
    </lineage>
</organism>
<evidence type="ECO:0000313" key="2">
    <source>
        <dbReference type="EMBL" id="KAH9516998.1"/>
    </source>
</evidence>
<comment type="caution">
    <text evidence="2">The sequence shown here is derived from an EMBL/GenBank/DDBJ whole genome shotgun (WGS) entry which is preliminary data.</text>
</comment>
<keyword evidence="3" id="KW-1185">Reference proteome</keyword>
<dbReference type="AlphaFoldDB" id="A0A922I1U7"/>
<dbReference type="Proteomes" id="UP000790347">
    <property type="component" value="Unassembled WGS sequence"/>
</dbReference>
<keyword evidence="1" id="KW-0175">Coiled coil</keyword>
<protein>
    <submittedName>
        <fullName evidence="2">Uncharacterized protein</fullName>
    </submittedName>
</protein>
<name>A0A922I1U7_DERFA</name>
<accession>A0A922I1U7</accession>
<feature type="coiled-coil region" evidence="1">
    <location>
        <begin position="56"/>
        <end position="83"/>
    </location>
</feature>